<dbReference type="GO" id="GO:0051301">
    <property type="term" value="P:cell division"/>
    <property type="evidence" value="ECO:0007669"/>
    <property type="project" value="UniProtKB-KW"/>
</dbReference>
<organism evidence="2 3">
    <name type="scientific">Candidatus Scalindua rubra</name>
    <dbReference type="NCBI Taxonomy" id="1872076"/>
    <lineage>
        <taxon>Bacteria</taxon>
        <taxon>Pseudomonadati</taxon>
        <taxon>Planctomycetota</taxon>
        <taxon>Candidatus Brocadiia</taxon>
        <taxon>Candidatus Brocadiales</taxon>
        <taxon>Candidatus Scalinduaceae</taxon>
        <taxon>Candidatus Scalindua</taxon>
    </lineage>
</organism>
<sequence>MKVYRYVCILVVILVMTIFTISEDSRVIKIGYEITEMEKELKKLSEENKKVSTQVRQIEDLR</sequence>
<dbReference type="EMBL" id="MAYW01000029">
    <property type="protein sequence ID" value="ODS33410.1"/>
    <property type="molecule type" value="Genomic_DNA"/>
</dbReference>
<dbReference type="AlphaFoldDB" id="A0A1E3XCS9"/>
<feature type="coiled-coil region" evidence="1">
    <location>
        <begin position="27"/>
        <end position="61"/>
    </location>
</feature>
<proteinExistence type="predicted"/>
<dbReference type="Proteomes" id="UP000094056">
    <property type="component" value="Unassembled WGS sequence"/>
</dbReference>
<protein>
    <submittedName>
        <fullName evidence="2">Cell division protein FtsL</fullName>
    </submittedName>
</protein>
<accession>A0A1E3XCS9</accession>
<gene>
    <name evidence="2" type="primary">ftsL</name>
    <name evidence="2" type="ORF">SCARUB_01447</name>
</gene>
<keyword evidence="1" id="KW-0175">Coiled coil</keyword>
<keyword evidence="2" id="KW-0132">Cell division</keyword>
<name>A0A1E3XCS9_9BACT</name>
<comment type="caution">
    <text evidence="2">The sequence shown here is derived from an EMBL/GenBank/DDBJ whole genome shotgun (WGS) entry which is preliminary data.</text>
</comment>
<evidence type="ECO:0000313" key="3">
    <source>
        <dbReference type="Proteomes" id="UP000094056"/>
    </source>
</evidence>
<evidence type="ECO:0000256" key="1">
    <source>
        <dbReference type="SAM" id="Coils"/>
    </source>
</evidence>
<keyword evidence="2" id="KW-0131">Cell cycle</keyword>
<reference evidence="2 3" key="1">
    <citation type="submission" date="2016-07" db="EMBL/GenBank/DDBJ databases">
        <title>Draft genome of Scalindua rubra, obtained from a brine-seawater interface in the Red Sea, sheds light on salt adaptation in anammox bacteria.</title>
        <authorList>
            <person name="Speth D.R."/>
            <person name="Lagkouvardos I."/>
            <person name="Wang Y."/>
            <person name="Qian P.-Y."/>
            <person name="Dutilh B.E."/>
            <person name="Jetten M.S."/>
        </authorList>
    </citation>
    <scope>NUCLEOTIDE SEQUENCE [LARGE SCALE GENOMIC DNA]</scope>
    <source>
        <strain evidence="2">BSI-1</strain>
    </source>
</reference>
<evidence type="ECO:0000313" key="2">
    <source>
        <dbReference type="EMBL" id="ODS33410.1"/>
    </source>
</evidence>